<dbReference type="SUPFAM" id="SSF46565">
    <property type="entry name" value="Chaperone J-domain"/>
    <property type="match status" value="1"/>
</dbReference>
<dbReference type="EMBL" id="JAVYJV010000016">
    <property type="protein sequence ID" value="KAK4350662.1"/>
    <property type="molecule type" value="Genomic_DNA"/>
</dbReference>
<evidence type="ECO:0000256" key="1">
    <source>
        <dbReference type="ARBA" id="ARBA00044504"/>
    </source>
</evidence>
<feature type="region of interest" description="Disordered" evidence="2">
    <location>
        <begin position="894"/>
        <end position="917"/>
    </location>
</feature>
<evidence type="ECO:0000256" key="3">
    <source>
        <dbReference type="SAM" id="Phobius"/>
    </source>
</evidence>
<feature type="compositionally biased region" description="Basic and acidic residues" evidence="2">
    <location>
        <begin position="1343"/>
        <end position="1366"/>
    </location>
</feature>
<feature type="compositionally biased region" description="Polar residues" evidence="2">
    <location>
        <begin position="894"/>
        <end position="905"/>
    </location>
</feature>
<feature type="transmembrane region" description="Helical" evidence="3">
    <location>
        <begin position="163"/>
        <end position="182"/>
    </location>
</feature>
<dbReference type="PROSITE" id="PS51257">
    <property type="entry name" value="PROKAR_LIPOPROTEIN"/>
    <property type="match status" value="1"/>
</dbReference>
<dbReference type="InterPro" id="IPR056555">
    <property type="entry name" value="NFD4_C"/>
</dbReference>
<feature type="transmembrane region" description="Helical" evidence="3">
    <location>
        <begin position="443"/>
        <end position="461"/>
    </location>
</feature>
<dbReference type="SMART" id="SM00271">
    <property type="entry name" value="DnaJ"/>
    <property type="match status" value="1"/>
</dbReference>
<feature type="transmembrane region" description="Helical" evidence="3">
    <location>
        <begin position="108"/>
        <end position="129"/>
    </location>
</feature>
<accession>A0AAE1V0N8</accession>
<feature type="transmembrane region" description="Helical" evidence="3">
    <location>
        <begin position="79"/>
        <end position="102"/>
    </location>
</feature>
<dbReference type="Pfam" id="PF00226">
    <property type="entry name" value="DnaJ"/>
    <property type="match status" value="1"/>
</dbReference>
<dbReference type="CDD" id="cd17354">
    <property type="entry name" value="MFS_Mch1p_like"/>
    <property type="match status" value="1"/>
</dbReference>
<dbReference type="InterPro" id="IPR024593">
    <property type="entry name" value="DUF3444"/>
</dbReference>
<feature type="domain" description="J" evidence="4">
    <location>
        <begin position="732"/>
        <end position="796"/>
    </location>
</feature>
<dbReference type="Gene3D" id="1.20.1250.20">
    <property type="entry name" value="MFS general substrate transporter like domains"/>
    <property type="match status" value="1"/>
</dbReference>
<feature type="transmembrane region" description="Helical" evidence="3">
    <location>
        <begin position="557"/>
        <end position="584"/>
    </location>
</feature>
<feature type="region of interest" description="Disordered" evidence="2">
    <location>
        <begin position="1343"/>
        <end position="1369"/>
    </location>
</feature>
<dbReference type="PROSITE" id="PS00636">
    <property type="entry name" value="DNAJ_1"/>
    <property type="match status" value="1"/>
</dbReference>
<comment type="caution">
    <text evidence="5">The sequence shown here is derived from an EMBL/GenBank/DDBJ whole genome shotgun (WGS) entry which is preliminary data.</text>
</comment>
<dbReference type="InterPro" id="IPR056988">
    <property type="entry name" value="Zn_ribbon_pln"/>
</dbReference>
<feature type="transmembrane region" description="Helical" evidence="3">
    <location>
        <begin position="225"/>
        <end position="245"/>
    </location>
</feature>
<keyword evidence="6" id="KW-1185">Reference proteome</keyword>
<dbReference type="InterPro" id="IPR036259">
    <property type="entry name" value="MFS_trans_sf"/>
</dbReference>
<feature type="transmembrane region" description="Helical" evidence="3">
    <location>
        <begin position="16"/>
        <end position="36"/>
    </location>
</feature>
<dbReference type="Gene3D" id="1.10.287.110">
    <property type="entry name" value="DnaJ domain"/>
    <property type="match status" value="1"/>
</dbReference>
<feature type="transmembrane region" description="Helical" evidence="3">
    <location>
        <begin position="257"/>
        <end position="281"/>
    </location>
</feature>
<evidence type="ECO:0000313" key="5">
    <source>
        <dbReference type="EMBL" id="KAK4350662.1"/>
    </source>
</evidence>
<reference evidence="5" key="1">
    <citation type="submission" date="2023-12" db="EMBL/GenBank/DDBJ databases">
        <title>Genome assembly of Anisodus tanguticus.</title>
        <authorList>
            <person name="Wang Y.-J."/>
        </authorList>
    </citation>
    <scope>NUCLEOTIDE SEQUENCE</scope>
    <source>
        <strain evidence="5">KB-2021</strain>
        <tissue evidence="5">Leaf</tissue>
    </source>
</reference>
<dbReference type="InterPro" id="IPR018253">
    <property type="entry name" value="DnaJ_domain_CS"/>
</dbReference>
<feature type="transmembrane region" description="Helical" evidence="3">
    <location>
        <begin position="467"/>
        <end position="489"/>
    </location>
</feature>
<evidence type="ECO:0000256" key="2">
    <source>
        <dbReference type="SAM" id="MobiDB-lite"/>
    </source>
</evidence>
<feature type="transmembrane region" description="Helical" evidence="3">
    <location>
        <begin position="501"/>
        <end position="525"/>
    </location>
</feature>
<dbReference type="InterPro" id="IPR001623">
    <property type="entry name" value="DnaJ_domain"/>
</dbReference>
<dbReference type="PROSITE" id="PS50076">
    <property type="entry name" value="DNAJ_2"/>
    <property type="match status" value="1"/>
</dbReference>
<dbReference type="CDD" id="cd06257">
    <property type="entry name" value="DnaJ"/>
    <property type="match status" value="1"/>
</dbReference>
<keyword evidence="3" id="KW-1133">Transmembrane helix</keyword>
<protein>
    <recommendedName>
        <fullName evidence="4">J domain-containing protein</fullName>
    </recommendedName>
</protein>
<name>A0AAE1V0N8_9SOLA</name>
<dbReference type="Pfam" id="PF23262">
    <property type="entry name" value="NFD4_C"/>
    <property type="match status" value="1"/>
</dbReference>
<dbReference type="Pfam" id="PF23551">
    <property type="entry name" value="Zn_ribbon_20"/>
    <property type="match status" value="1"/>
</dbReference>
<feature type="transmembrane region" description="Helical" evidence="3">
    <location>
        <begin position="404"/>
        <end position="422"/>
    </location>
</feature>
<keyword evidence="3" id="KW-0812">Transmembrane</keyword>
<sequence length="1403" mass="155512">MVQISEKISAFLNDRWLVFVASMWVQSCSGIGYLFGSISPVIKSGMGYNQRQVALLGVAKDLGDAIGFLAGSLCEVLPIWAVLFIGVVQNFVGYGLVWLIVAHKLPSLPLWVVIVYVMTMYEFLILLLAGGSFLDASRVAYCRGALVSCVQNFPKSRGPIVGILKGFAGLSGAILTQVYAMFNFPDQASLVFMVAVGPSIVITAVMFLVRPVGGHKQVRSSDHSSFLFTYSICVILAAYLLAVLLLQDLSSLNENVITLLTVVLIILIVLPVIIPIFLVFFSGPRPVLEESLLPESDKQESSRMGSFILSLSEAEDDKSPEVETLPPSERQKRIAHLQAKLFQAAAEGAVRVKRRKGPRRGEDFTLLQALVKADFWLIFISLVLASGSGLTVIDNLGQMCQSLGYANTHVFVSMISIWNFLGRVAGGYFSENIVKYYAYPRPVAMAAVQVVMAFALFFYAMGWPGSIYVVSVLIGLCYGAHWAIVPAAVSELFGLKSFGALYNFLTLASPAGSLIFSGVIASGIYDYQAKQQHEHQVQGSGMGPGVSLLKDDYLTCYGSICYSLTMGIMSGLCIIAFILSLIVVHRTKRIAQVILRKENRHRFNLQKRPWKLKPMSCLFGLKSLRQFFSIINFTQQPGCLVLLHLLVESGGDNNIGLFAACQSCRQMECNKDAAVKAKEIAEQKLTEKDIAGAQKFALKARNLFPGLDGLSQFLEVINVYVAHEKKINGEVDFYSILSVEPLADDETIRKHYRRLALALHPDKNQSVGADGAFKMISEAWNLLSDRTKKLIYDNRRAMRNPIRDLSMQGNQHRFPNFSMNPVGATHSTYGNFQPTPVAPQPPKPETFWTSCNRCQIKYEYLKLYLNKSLVCPSCHRPFLAKEVAAPVNNHASAFPWSSRQQQHGTNYPAANGNSASGVKLPTGSSSGFGSTVRANIQLDQAFKTKGVNGVHPYATAARHAAHPGQPAGGNLKRPHSEAAMSALNQEALLKKKRRIDELKSKFQRKGMGSSQGNELAKSSRELSNSEIRNMLVKRARMEITKKLKEWSTAAASRTSYKEKNDAEKKKQIAPEVITDDLSKDKTANDAVVNPRILCEQKESPVEVVSMIVPDPDFHNFDKDRTEKSFEGNEAWAAYDDDDGMPRYYALIHNVLSKKPFKVEFSWLNSKNNSELGPMNWVGSGFLKTSGDFRIGRHETNKTLNSFSHKVKWVKGARGVIQIFPRKGDVWALYRHWSPKWNELTPDDVIQNYDMVEVLGDYSEKEGVTVAPLVKVAGFTSVFRQDLDPKYFRLIPREEMFRFSHQVPSYLLTGQEAPNAPTGCWELDPAALPLELLTVMTDAEIEARRKAADTSDSERTCGESNKEKEKSYVVGDNNVTKPIVTYSRKKKAKASTVEAKRETSSVAA</sequence>
<proteinExistence type="inferred from homology"/>
<evidence type="ECO:0000259" key="4">
    <source>
        <dbReference type="PROSITE" id="PS50076"/>
    </source>
</evidence>
<dbReference type="Proteomes" id="UP001291623">
    <property type="component" value="Unassembled WGS sequence"/>
</dbReference>
<dbReference type="InterPro" id="IPR010658">
    <property type="entry name" value="Nodulin-like"/>
</dbReference>
<keyword evidence="3" id="KW-0472">Membrane</keyword>
<evidence type="ECO:0000313" key="6">
    <source>
        <dbReference type="Proteomes" id="UP001291623"/>
    </source>
</evidence>
<dbReference type="PRINTS" id="PR00625">
    <property type="entry name" value="JDOMAIN"/>
</dbReference>
<dbReference type="PANTHER" id="PTHR44137">
    <property type="entry name" value="BNAC03G44070D PROTEIN"/>
    <property type="match status" value="1"/>
</dbReference>
<dbReference type="SUPFAM" id="SSF103473">
    <property type="entry name" value="MFS general substrate transporter"/>
    <property type="match status" value="1"/>
</dbReference>
<feature type="transmembrane region" description="Helical" evidence="3">
    <location>
        <begin position="188"/>
        <end position="213"/>
    </location>
</feature>
<gene>
    <name evidence="5" type="ORF">RND71_029975</name>
</gene>
<dbReference type="PANTHER" id="PTHR44137:SF61">
    <property type="entry name" value="J DOMAIN-CONTAINING PROTEIN"/>
    <property type="match status" value="1"/>
</dbReference>
<comment type="similarity">
    <text evidence="1">Belongs to the major facilitator superfamily. Phosphate:H(+) symporter (TC 2.A.1.9) family.</text>
</comment>
<dbReference type="InterPro" id="IPR036869">
    <property type="entry name" value="J_dom_sf"/>
</dbReference>
<dbReference type="Pfam" id="PF11926">
    <property type="entry name" value="DUF3444"/>
    <property type="match status" value="1"/>
</dbReference>
<dbReference type="Pfam" id="PF06813">
    <property type="entry name" value="Nodulin-like"/>
    <property type="match status" value="1"/>
</dbReference>
<organism evidence="5 6">
    <name type="scientific">Anisodus tanguticus</name>
    <dbReference type="NCBI Taxonomy" id="243964"/>
    <lineage>
        <taxon>Eukaryota</taxon>
        <taxon>Viridiplantae</taxon>
        <taxon>Streptophyta</taxon>
        <taxon>Embryophyta</taxon>
        <taxon>Tracheophyta</taxon>
        <taxon>Spermatophyta</taxon>
        <taxon>Magnoliopsida</taxon>
        <taxon>eudicotyledons</taxon>
        <taxon>Gunneridae</taxon>
        <taxon>Pentapetalae</taxon>
        <taxon>asterids</taxon>
        <taxon>lamiids</taxon>
        <taxon>Solanales</taxon>
        <taxon>Solanaceae</taxon>
        <taxon>Solanoideae</taxon>
        <taxon>Hyoscyameae</taxon>
        <taxon>Anisodus</taxon>
    </lineage>
</organism>